<keyword evidence="5" id="KW-1185">Reference proteome</keyword>
<dbReference type="PROSITE" id="PS51155">
    <property type="entry name" value="CHIT_BIND_RR_2"/>
    <property type="match status" value="1"/>
</dbReference>
<dbReference type="InterPro" id="IPR031311">
    <property type="entry name" value="CHIT_BIND_RR_consensus"/>
</dbReference>
<evidence type="ECO:0000313" key="4">
    <source>
        <dbReference type="EnsemblMetazoa" id="XP_022649714"/>
    </source>
</evidence>
<dbReference type="OMA" id="YVIAVKP"/>
<feature type="transmembrane region" description="Helical" evidence="3">
    <location>
        <begin position="6"/>
        <end position="25"/>
    </location>
</feature>
<dbReference type="InterPro" id="IPR000618">
    <property type="entry name" value="Insect_cuticle"/>
</dbReference>
<dbReference type="Pfam" id="PF00379">
    <property type="entry name" value="Chitin_bind_4"/>
    <property type="match status" value="1"/>
</dbReference>
<dbReference type="PANTHER" id="PTHR10380:SF235">
    <property type="entry name" value="CUTICULAR PROTEIN 73D, ISOFORM B"/>
    <property type="match status" value="1"/>
</dbReference>
<keyword evidence="1 2" id="KW-0193">Cuticle</keyword>
<evidence type="ECO:0000256" key="3">
    <source>
        <dbReference type="SAM" id="Phobius"/>
    </source>
</evidence>
<dbReference type="PANTHER" id="PTHR10380">
    <property type="entry name" value="CUTICLE PROTEIN"/>
    <property type="match status" value="1"/>
</dbReference>
<protein>
    <recommendedName>
        <fullName evidence="6">Cuticle protein</fullName>
    </recommendedName>
</protein>
<dbReference type="EnsemblMetazoa" id="XM_022793979">
    <property type="protein sequence ID" value="XP_022649714"/>
    <property type="gene ID" value="LOC111245517"/>
</dbReference>
<dbReference type="KEGG" id="vde:111245517"/>
<name>A0A7M7JBR4_VARDE</name>
<dbReference type="GO" id="GO:0062129">
    <property type="term" value="C:chitin-based extracellular matrix"/>
    <property type="evidence" value="ECO:0007669"/>
    <property type="project" value="TreeGrafter"/>
</dbReference>
<proteinExistence type="predicted"/>
<organism evidence="4 5">
    <name type="scientific">Varroa destructor</name>
    <name type="common">Honeybee mite</name>
    <dbReference type="NCBI Taxonomy" id="109461"/>
    <lineage>
        <taxon>Eukaryota</taxon>
        <taxon>Metazoa</taxon>
        <taxon>Ecdysozoa</taxon>
        <taxon>Arthropoda</taxon>
        <taxon>Chelicerata</taxon>
        <taxon>Arachnida</taxon>
        <taxon>Acari</taxon>
        <taxon>Parasitiformes</taxon>
        <taxon>Mesostigmata</taxon>
        <taxon>Gamasina</taxon>
        <taxon>Dermanyssoidea</taxon>
        <taxon>Varroidae</taxon>
        <taxon>Varroa</taxon>
    </lineage>
</organism>
<dbReference type="RefSeq" id="XP_022649714.1">
    <property type="nucleotide sequence ID" value="XM_022793979.1"/>
</dbReference>
<keyword evidence="3" id="KW-0812">Transmembrane</keyword>
<keyword evidence="3" id="KW-1133">Transmembrane helix</keyword>
<reference evidence="4" key="1">
    <citation type="submission" date="2021-01" db="UniProtKB">
        <authorList>
            <consortium name="EnsemblMetazoa"/>
        </authorList>
    </citation>
    <scope>IDENTIFICATION</scope>
</reference>
<dbReference type="Proteomes" id="UP000594260">
    <property type="component" value="Unplaced"/>
</dbReference>
<dbReference type="InParanoid" id="A0A7M7JBR4"/>
<evidence type="ECO:0000256" key="2">
    <source>
        <dbReference type="PROSITE-ProRule" id="PRU00497"/>
    </source>
</evidence>
<dbReference type="InterPro" id="IPR050468">
    <property type="entry name" value="Cuticle_Struct_Prot"/>
</dbReference>
<sequence>MLVHGHLSSCYFLTAIVVAFIVIALTDGAVTTKKTEIKPTPADTAAFEFAYETKDEEGNLQMHREHQDVLGRRVGTYGYRHINGIYRFVDYVADRLGYRATIRTNEPGTGLTLGADVAVKTGPSPTVKKPRTGQTTEIPPKTVRRYASKAVVTPKDNSIAAQALSKRPHVPLPAIVVPSPITDSRLVAILPPSSRGSTIQSEPDEVPRVPEEPILDAVHAADVVQPPRRQSSRVSHPALLFPAPPLIRPPRYRTRAAKPLQQGLIEAAFRKRRS</sequence>
<dbReference type="PROSITE" id="PS00233">
    <property type="entry name" value="CHIT_BIND_RR_1"/>
    <property type="match status" value="1"/>
</dbReference>
<keyword evidence="3" id="KW-0472">Membrane</keyword>
<evidence type="ECO:0008006" key="6">
    <source>
        <dbReference type="Google" id="ProtNLM"/>
    </source>
</evidence>
<dbReference type="GO" id="GO:0008010">
    <property type="term" value="F:structural constituent of chitin-based larval cuticle"/>
    <property type="evidence" value="ECO:0007669"/>
    <property type="project" value="TreeGrafter"/>
</dbReference>
<dbReference type="AlphaFoldDB" id="A0A7M7JBR4"/>
<evidence type="ECO:0000256" key="1">
    <source>
        <dbReference type="ARBA" id="ARBA00022460"/>
    </source>
</evidence>
<dbReference type="GeneID" id="111245517"/>
<accession>A0A7M7JBR4</accession>
<evidence type="ECO:0000313" key="5">
    <source>
        <dbReference type="Proteomes" id="UP000594260"/>
    </source>
</evidence>